<dbReference type="GO" id="GO:0000196">
    <property type="term" value="P:cell integrity MAPK cascade"/>
    <property type="evidence" value="ECO:0007669"/>
    <property type="project" value="UniProtKB-ARBA"/>
</dbReference>
<dbReference type="InterPro" id="IPR011009">
    <property type="entry name" value="Kinase-like_dom_sf"/>
</dbReference>
<feature type="domain" description="Protein kinase" evidence="11">
    <location>
        <begin position="1423"/>
        <end position="1692"/>
    </location>
</feature>
<keyword evidence="5" id="KW-0418">Kinase</keyword>
<evidence type="ECO:0000256" key="9">
    <source>
        <dbReference type="PROSITE-ProRule" id="PRU10141"/>
    </source>
</evidence>
<feature type="region of interest" description="Disordered" evidence="10">
    <location>
        <begin position="136"/>
        <end position="158"/>
    </location>
</feature>
<feature type="region of interest" description="Disordered" evidence="10">
    <location>
        <begin position="407"/>
        <end position="476"/>
    </location>
</feature>
<evidence type="ECO:0000256" key="10">
    <source>
        <dbReference type="SAM" id="MobiDB-lite"/>
    </source>
</evidence>
<dbReference type="InterPro" id="IPR000719">
    <property type="entry name" value="Prot_kinase_dom"/>
</dbReference>
<dbReference type="GO" id="GO:0005524">
    <property type="term" value="F:ATP binding"/>
    <property type="evidence" value="ECO:0007669"/>
    <property type="project" value="UniProtKB-UniRule"/>
</dbReference>
<evidence type="ECO:0000313" key="13">
    <source>
        <dbReference type="Proteomes" id="UP001321760"/>
    </source>
</evidence>
<dbReference type="SMART" id="SM00220">
    <property type="entry name" value="S_TKc"/>
    <property type="match status" value="1"/>
</dbReference>
<evidence type="ECO:0000256" key="3">
    <source>
        <dbReference type="ARBA" id="ARBA00022679"/>
    </source>
</evidence>
<dbReference type="PROSITE" id="PS50011">
    <property type="entry name" value="PROTEIN_KINASE_DOM"/>
    <property type="match status" value="1"/>
</dbReference>
<dbReference type="FunFam" id="1.10.510.10:FF:000182">
    <property type="entry name" value="MAP kinase kinase kinase mkh1"/>
    <property type="match status" value="1"/>
</dbReference>
<feature type="compositionally biased region" description="Basic and acidic residues" evidence="10">
    <location>
        <begin position="1108"/>
        <end position="1117"/>
    </location>
</feature>
<feature type="region of interest" description="Disordered" evidence="10">
    <location>
        <begin position="783"/>
        <end position="822"/>
    </location>
</feature>
<proteinExistence type="inferred from homology"/>
<comment type="similarity">
    <text evidence="1">Belongs to the protein kinase superfamily. STE Ser/Thr protein kinase family. MAP kinase kinase kinase subfamily.</text>
</comment>
<feature type="region of interest" description="Disordered" evidence="10">
    <location>
        <begin position="511"/>
        <end position="582"/>
    </location>
</feature>
<feature type="compositionally biased region" description="Polar residues" evidence="10">
    <location>
        <begin position="1254"/>
        <end position="1265"/>
    </location>
</feature>
<feature type="compositionally biased region" description="Basic and acidic residues" evidence="10">
    <location>
        <begin position="808"/>
        <end position="822"/>
    </location>
</feature>
<dbReference type="EC" id="2.7.11.24" evidence="2"/>
<evidence type="ECO:0000256" key="1">
    <source>
        <dbReference type="ARBA" id="ARBA00006529"/>
    </source>
</evidence>
<dbReference type="InterPro" id="IPR017441">
    <property type="entry name" value="Protein_kinase_ATP_BS"/>
</dbReference>
<dbReference type="GO" id="GO:0004707">
    <property type="term" value="F:MAP kinase activity"/>
    <property type="evidence" value="ECO:0007669"/>
    <property type="project" value="UniProtKB-EC"/>
</dbReference>
<comment type="caution">
    <text evidence="12">The sequence shown here is derived from an EMBL/GenBank/DDBJ whole genome shotgun (WGS) entry which is preliminary data.</text>
</comment>
<feature type="binding site" evidence="9">
    <location>
        <position position="1452"/>
    </location>
    <ligand>
        <name>ATP</name>
        <dbReference type="ChEBI" id="CHEBI:30616"/>
    </ligand>
</feature>
<evidence type="ECO:0000256" key="6">
    <source>
        <dbReference type="ARBA" id="ARBA00022840"/>
    </source>
</evidence>
<evidence type="ECO:0000259" key="11">
    <source>
        <dbReference type="PROSITE" id="PS50011"/>
    </source>
</evidence>
<feature type="compositionally biased region" description="Polar residues" evidence="10">
    <location>
        <begin position="1146"/>
        <end position="1156"/>
    </location>
</feature>
<feature type="compositionally biased region" description="Polar residues" evidence="10">
    <location>
        <begin position="436"/>
        <end position="457"/>
    </location>
</feature>
<keyword evidence="4 9" id="KW-0547">Nucleotide-binding</keyword>
<feature type="region of interest" description="Disordered" evidence="10">
    <location>
        <begin position="915"/>
        <end position="1197"/>
    </location>
</feature>
<reference evidence="12" key="2">
    <citation type="submission" date="2023-05" db="EMBL/GenBank/DDBJ databases">
        <authorList>
            <consortium name="Lawrence Berkeley National Laboratory"/>
            <person name="Steindorff A."/>
            <person name="Hensen N."/>
            <person name="Bonometti L."/>
            <person name="Westerberg I."/>
            <person name="Brannstrom I.O."/>
            <person name="Guillou S."/>
            <person name="Cros-Aarteil S."/>
            <person name="Calhoun S."/>
            <person name="Haridas S."/>
            <person name="Kuo A."/>
            <person name="Mondo S."/>
            <person name="Pangilinan J."/>
            <person name="Riley R."/>
            <person name="Labutti K."/>
            <person name="Andreopoulos B."/>
            <person name="Lipzen A."/>
            <person name="Chen C."/>
            <person name="Yanf M."/>
            <person name="Daum C."/>
            <person name="Ng V."/>
            <person name="Clum A."/>
            <person name="Ohm R."/>
            <person name="Martin F."/>
            <person name="Silar P."/>
            <person name="Natvig D."/>
            <person name="Lalanne C."/>
            <person name="Gautier V."/>
            <person name="Ament-Velasquez S.L."/>
            <person name="Kruys A."/>
            <person name="Hutchinson M.I."/>
            <person name="Powell A.J."/>
            <person name="Barry K."/>
            <person name="Miller A.N."/>
            <person name="Grigoriev I.V."/>
            <person name="Debuchy R."/>
            <person name="Gladieux P."/>
            <person name="Thoren M.H."/>
            <person name="Johannesson H."/>
        </authorList>
    </citation>
    <scope>NUCLEOTIDE SEQUENCE</scope>
    <source>
        <strain evidence="12">PSN243</strain>
    </source>
</reference>
<dbReference type="PANTHER" id="PTHR48016:SF48">
    <property type="entry name" value="SERINE_THREONINE-PROTEIN KINASE BCK1_SLK1_SSP31"/>
    <property type="match status" value="1"/>
</dbReference>
<dbReference type="SUPFAM" id="SSF56112">
    <property type="entry name" value="Protein kinase-like (PK-like)"/>
    <property type="match status" value="1"/>
</dbReference>
<evidence type="ECO:0000256" key="2">
    <source>
        <dbReference type="ARBA" id="ARBA00012411"/>
    </source>
</evidence>
<feature type="region of interest" description="Disordered" evidence="10">
    <location>
        <begin position="732"/>
        <end position="758"/>
    </location>
</feature>
<feature type="compositionally biased region" description="Basic and acidic residues" evidence="10">
    <location>
        <begin position="1014"/>
        <end position="1024"/>
    </location>
</feature>
<dbReference type="PROSITE" id="PS00107">
    <property type="entry name" value="PROTEIN_KINASE_ATP"/>
    <property type="match status" value="1"/>
</dbReference>
<dbReference type="EMBL" id="MU865947">
    <property type="protein sequence ID" value="KAK4447731.1"/>
    <property type="molecule type" value="Genomic_DNA"/>
</dbReference>
<evidence type="ECO:0000313" key="12">
    <source>
        <dbReference type="EMBL" id="KAK4447731.1"/>
    </source>
</evidence>
<accession>A0AAV9GGY9</accession>
<dbReference type="GO" id="GO:0004709">
    <property type="term" value="F:MAP kinase kinase kinase activity"/>
    <property type="evidence" value="ECO:0007669"/>
    <property type="project" value="UniProtKB-ARBA"/>
</dbReference>
<evidence type="ECO:0000256" key="4">
    <source>
        <dbReference type="ARBA" id="ARBA00022741"/>
    </source>
</evidence>
<reference evidence="12" key="1">
    <citation type="journal article" date="2023" name="Mol. Phylogenet. Evol.">
        <title>Genome-scale phylogeny and comparative genomics of the fungal order Sordariales.</title>
        <authorList>
            <person name="Hensen N."/>
            <person name="Bonometti L."/>
            <person name="Westerberg I."/>
            <person name="Brannstrom I.O."/>
            <person name="Guillou S."/>
            <person name="Cros-Aarteil S."/>
            <person name="Calhoun S."/>
            <person name="Haridas S."/>
            <person name="Kuo A."/>
            <person name="Mondo S."/>
            <person name="Pangilinan J."/>
            <person name="Riley R."/>
            <person name="LaButti K."/>
            <person name="Andreopoulos B."/>
            <person name="Lipzen A."/>
            <person name="Chen C."/>
            <person name="Yan M."/>
            <person name="Daum C."/>
            <person name="Ng V."/>
            <person name="Clum A."/>
            <person name="Steindorff A."/>
            <person name="Ohm R.A."/>
            <person name="Martin F."/>
            <person name="Silar P."/>
            <person name="Natvig D.O."/>
            <person name="Lalanne C."/>
            <person name="Gautier V."/>
            <person name="Ament-Velasquez S.L."/>
            <person name="Kruys A."/>
            <person name="Hutchinson M.I."/>
            <person name="Powell A.J."/>
            <person name="Barry K."/>
            <person name="Miller A.N."/>
            <person name="Grigoriev I.V."/>
            <person name="Debuchy R."/>
            <person name="Gladieux P."/>
            <person name="Hiltunen Thoren M."/>
            <person name="Johannesson H."/>
        </authorList>
    </citation>
    <scope>NUCLEOTIDE SEQUENCE</scope>
    <source>
        <strain evidence="12">PSN243</strain>
    </source>
</reference>
<keyword evidence="13" id="KW-1185">Reference proteome</keyword>
<protein>
    <recommendedName>
        <fullName evidence="2">mitogen-activated protein kinase</fullName>
        <ecNumber evidence="2">2.7.11.24</ecNumber>
    </recommendedName>
</protein>
<feature type="compositionally biased region" description="Acidic residues" evidence="10">
    <location>
        <begin position="1082"/>
        <end position="1091"/>
    </location>
</feature>
<feature type="compositionally biased region" description="Polar residues" evidence="10">
    <location>
        <begin position="571"/>
        <end position="582"/>
    </location>
</feature>
<organism evidence="12 13">
    <name type="scientific">Podospora aff. communis PSN243</name>
    <dbReference type="NCBI Taxonomy" id="3040156"/>
    <lineage>
        <taxon>Eukaryota</taxon>
        <taxon>Fungi</taxon>
        <taxon>Dikarya</taxon>
        <taxon>Ascomycota</taxon>
        <taxon>Pezizomycotina</taxon>
        <taxon>Sordariomycetes</taxon>
        <taxon>Sordariomycetidae</taxon>
        <taxon>Sordariales</taxon>
        <taxon>Podosporaceae</taxon>
        <taxon>Podospora</taxon>
    </lineage>
</organism>
<dbReference type="InterPro" id="IPR008271">
    <property type="entry name" value="Ser/Thr_kinase_AS"/>
</dbReference>
<dbReference type="FunFam" id="3.30.200.20:FF:000387">
    <property type="entry name" value="Serine/threonine-protein kinase STE11"/>
    <property type="match status" value="1"/>
</dbReference>
<feature type="region of interest" description="Disordered" evidence="10">
    <location>
        <begin position="1285"/>
        <end position="1324"/>
    </location>
</feature>
<keyword evidence="3" id="KW-0808">Transferase</keyword>
<dbReference type="Pfam" id="PF00069">
    <property type="entry name" value="Pkinase"/>
    <property type="match status" value="1"/>
</dbReference>
<feature type="compositionally biased region" description="Polar residues" evidence="10">
    <location>
        <begin position="192"/>
        <end position="202"/>
    </location>
</feature>
<name>A0AAV9GGY9_9PEZI</name>
<dbReference type="Gene3D" id="1.10.510.10">
    <property type="entry name" value="Transferase(Phosphotransferase) domain 1"/>
    <property type="match status" value="1"/>
</dbReference>
<comment type="catalytic activity">
    <reaction evidence="7">
        <text>L-threonyl-[protein] + ATP = O-phospho-L-threonyl-[protein] + ADP + H(+)</text>
        <dbReference type="Rhea" id="RHEA:46608"/>
        <dbReference type="Rhea" id="RHEA-COMP:11060"/>
        <dbReference type="Rhea" id="RHEA-COMP:11605"/>
        <dbReference type="ChEBI" id="CHEBI:15378"/>
        <dbReference type="ChEBI" id="CHEBI:30013"/>
        <dbReference type="ChEBI" id="CHEBI:30616"/>
        <dbReference type="ChEBI" id="CHEBI:61977"/>
        <dbReference type="ChEBI" id="CHEBI:456216"/>
        <dbReference type="EC" id="2.7.11.24"/>
    </reaction>
    <physiologicalReaction direction="left-to-right" evidence="7">
        <dbReference type="Rhea" id="RHEA:46609"/>
    </physiologicalReaction>
</comment>
<feature type="region of interest" description="Disordered" evidence="10">
    <location>
        <begin position="300"/>
        <end position="339"/>
    </location>
</feature>
<feature type="compositionally biased region" description="Low complexity" evidence="10">
    <location>
        <begin position="735"/>
        <end position="748"/>
    </location>
</feature>
<feature type="region of interest" description="Disordered" evidence="10">
    <location>
        <begin position="49"/>
        <end position="78"/>
    </location>
</feature>
<feature type="compositionally biased region" description="Polar residues" evidence="10">
    <location>
        <begin position="322"/>
        <end position="339"/>
    </location>
</feature>
<evidence type="ECO:0000256" key="7">
    <source>
        <dbReference type="ARBA" id="ARBA00047919"/>
    </source>
</evidence>
<dbReference type="Proteomes" id="UP001321760">
    <property type="component" value="Unassembled WGS sequence"/>
</dbReference>
<feature type="region of interest" description="Disordered" evidence="10">
    <location>
        <begin position="1235"/>
        <end position="1271"/>
    </location>
</feature>
<sequence length="1713" mass="183314">MFQNGQRDATRPFQVPPPPPPMSPPPAGGINNLNNVMALPPPPPRYPSAPGAVGGVLLPPPPGPPPNSAFPSSALPPPSALGSAPWHGAWGRVFDGRTNFNIPPPPPGGGGGIQTYNPKLHAQAIAAAAAATASGANLAIPPPPPPSEQMSATYIPQGDTYGEGVGIPGLGLAEEIGQVTPHDDGSGRLYAPTTTRGASTASNSSVIAPELASQWPIDKVLMWLQANQFSRDWQETFKILNLHGAQFLELGHGHGGRGNFGMMHQQVYPVLASQCTRSGTGWDQPKEREEGKRMRRLIRSIVTGRPVDPSKISVGHSRKESASTNLNSAGPDSADSPNVSRELRWEFTLETDEAGSSTQTPIKVPGPGFGGRRFSQSRATTMPTMPTLNSTMTTGSDHRNLMKNLEIDSSRRHSPSASESGEVGTLRGMGRDSPGGSPNPSSAMSMYPSSTAGNLSASPHGAKFGHRSRNSTDSVSSNAAIYGSGIPADAAAMLKNGMNIAEMINAARTAEANSRRYGQDGGRPSPNDSGDRSAGTDPPGSAKGTNSFLSFLSRKKKKEDGSFPSPDDVESPTSPAVSFKQNSLGSRAGFASETSLERPSSSAQDYGYASALRVKRAGGVRTFILATADCWNYRMLDVTDVETASDLRQLVCINLGLPDSAGVEIFLTELGKFEHEDPLDDIKLLAHKRTKADATGAMKVFVRLAPGPRTATQGSGSSSYLAPMDEETYARLNGQRQRSSSSPPTSRQNTMIAKDRDEKILTVEANEYRAEQLRKQQEYLNKRKGTQGAPAKETSPTDPNHGIVGRNVDFDQPRHSPFEDKKLDNLFPQRKAPAPPGDPSATLIKANSLSKKTGQGMRPPEIGHQKRVSTDMREEMFEKNKRRPALQSGPPPSGGIRGLLVGMGGGLGGIGHPVAHGNRGLSPSRVASAPVDSNERGKGAMSTVDFGQRTRSGSGGSSRTGAPGSPGTTTWSLKNVPFTVPDYSPGGTPLLGPSIDGDDLGGGHKFPSLSRSHLGADAKMREIARAPSPGDVSPSSKRRPSGSFNRQPSSRRKSHGPDVDFEENDVRFSQTSTLLDKRSTLADDEGDDSDDGLFAIPIAARPSSKKGKSPEEAKPGEGGDSDGNGSKRPSLKLNTNRDREKKTRSVAFTSPQSSVGVGTPALEDDDDETSIRSSRSSRRTPGTPGSAGWESEDRENKLNRRKSFIEKDVWANRPPTDALINNLEDFFPNLDVDQPVLEEGDVPSPIAEGDESQAEQSGQAANVTPPQLPPLPNLASNRISFINNESDTLGSDESTLKALESSRPTSVASLAHRSIRRSGGLGRMKSIREVARGAHEANKRYTQTAAQIGAHTAAAGAGPSNGNSSNLMRRKSTKMFGHSIVQVKPGRDSLHMASMGLTTVPQDSLPGQDKRDSIPKRQTTFRWFKGQLIGKGTFGRVYLGMNATTGEFLAVKEVEVNPKAAQGDKKKMQELVAALDQEIDTMQHLDHVNIVQYLGCERKETSISIFLEYISGGSIGSCLRKHGKFEEPVVASLTRQTLSGLAYLHREGILHRDLKADNILLDLDGTCKISDFGISKKTDNIYGNDKTNSMQGSVFWMAPEVIRSQGEGYSAKVDIWSLGCVVLEMFAGRRPWSKEEAVGAIYKIANGETPPIPDEIREEISPIAIAFMLDCFTVSPTERPTADVLLSQHPFCELDPNYSFLDTDLYAKIRGTY</sequence>
<evidence type="ECO:0000256" key="5">
    <source>
        <dbReference type="ARBA" id="ARBA00022777"/>
    </source>
</evidence>
<feature type="compositionally biased region" description="Pro residues" evidence="10">
    <location>
        <begin position="58"/>
        <end position="78"/>
    </location>
</feature>
<gene>
    <name evidence="12" type="ORF">QBC34DRAFT_381859</name>
</gene>
<feature type="compositionally biased region" description="Pro residues" evidence="10">
    <location>
        <begin position="14"/>
        <end position="27"/>
    </location>
</feature>
<dbReference type="PROSITE" id="PS00108">
    <property type="entry name" value="PROTEIN_KINASE_ST"/>
    <property type="match status" value="1"/>
</dbReference>
<feature type="region of interest" description="Disordered" evidence="10">
    <location>
        <begin position="1"/>
        <end position="36"/>
    </location>
</feature>
<evidence type="ECO:0000256" key="8">
    <source>
        <dbReference type="ARBA" id="ARBA00048130"/>
    </source>
</evidence>
<dbReference type="InterPro" id="IPR050538">
    <property type="entry name" value="MAP_kinase_kinase_kinase"/>
</dbReference>
<keyword evidence="6 9" id="KW-0067">ATP-binding</keyword>
<comment type="catalytic activity">
    <reaction evidence="8">
        <text>L-seryl-[protein] + ATP = O-phospho-L-seryl-[protein] + ADP + H(+)</text>
        <dbReference type="Rhea" id="RHEA:17989"/>
        <dbReference type="Rhea" id="RHEA-COMP:9863"/>
        <dbReference type="Rhea" id="RHEA-COMP:11604"/>
        <dbReference type="ChEBI" id="CHEBI:15378"/>
        <dbReference type="ChEBI" id="CHEBI:29999"/>
        <dbReference type="ChEBI" id="CHEBI:30616"/>
        <dbReference type="ChEBI" id="CHEBI:83421"/>
        <dbReference type="ChEBI" id="CHEBI:456216"/>
        <dbReference type="EC" id="2.7.11.24"/>
    </reaction>
    <physiologicalReaction direction="left-to-right" evidence="8">
        <dbReference type="Rhea" id="RHEA:17990"/>
    </physiologicalReaction>
</comment>
<feature type="region of interest" description="Disordered" evidence="10">
    <location>
        <begin position="177"/>
        <end position="202"/>
    </location>
</feature>
<dbReference type="PANTHER" id="PTHR48016">
    <property type="entry name" value="MAP KINASE KINASE KINASE SSK2-RELATED-RELATED"/>
    <property type="match status" value="1"/>
</dbReference>
<feature type="compositionally biased region" description="Low complexity" evidence="10">
    <location>
        <begin position="959"/>
        <end position="970"/>
    </location>
</feature>